<evidence type="ECO:0000313" key="1">
    <source>
        <dbReference type="EMBL" id="QHG10388.1"/>
    </source>
</evidence>
<accession>A0A6P1KEG7</accession>
<dbReference type="AlphaFoldDB" id="A0A6P1KEG7"/>
<organism evidence="1">
    <name type="scientific">Faucicola osloensis</name>
    <name type="common">Moraxella osloensis</name>
    <dbReference type="NCBI Taxonomy" id="34062"/>
    <lineage>
        <taxon>Bacteria</taxon>
        <taxon>Pseudomonadati</taxon>
        <taxon>Pseudomonadota</taxon>
        <taxon>Gammaproteobacteria</taxon>
        <taxon>Moraxellales</taxon>
        <taxon>Moraxellaceae</taxon>
        <taxon>Faucicola</taxon>
    </lineage>
</organism>
<dbReference type="InterPro" id="IPR029063">
    <property type="entry name" value="SAM-dependent_MTases_sf"/>
</dbReference>
<reference evidence="1" key="1">
    <citation type="journal article" date="2020" name="Microbiol. Resour. Announc.">
        <title>Complete Genome Sequence of Moraxella osloensis Strain YV1, Isolated from an Australian Wastewater Treatment Plant.</title>
        <authorList>
            <person name="Batinovic S."/>
            <person name="Rice D.T.F."/>
            <person name="Seviour R.J."/>
            <person name="Petrovski S."/>
        </authorList>
    </citation>
    <scope>NUCLEOTIDE SEQUENCE</scope>
    <source>
        <strain evidence="1">YV1</strain>
    </source>
</reference>
<dbReference type="Gene3D" id="3.40.50.150">
    <property type="entry name" value="Vaccinia Virus protein VP39"/>
    <property type="match status" value="1"/>
</dbReference>
<protein>
    <recommendedName>
        <fullName evidence="2">Methyltransferase domain-containing protein</fullName>
    </recommendedName>
</protein>
<dbReference type="SUPFAM" id="SSF53335">
    <property type="entry name" value="S-adenosyl-L-methionine-dependent methyltransferases"/>
    <property type="match status" value="1"/>
</dbReference>
<dbReference type="EMBL" id="CP047226">
    <property type="protein sequence ID" value="QHG10388.1"/>
    <property type="molecule type" value="Genomic_DNA"/>
</dbReference>
<evidence type="ECO:0008006" key="2">
    <source>
        <dbReference type="Google" id="ProtNLM"/>
    </source>
</evidence>
<gene>
    <name evidence="1" type="ORF">GSF12_11210</name>
</gene>
<name>A0A6P1KEG7_FAUOS</name>
<proteinExistence type="predicted"/>
<sequence length="274" mass="30738">MHTIIKNACLNMAKDGFEGFYDSLADQLVPNLPTTYRSFIHRTDGATLPLTSVNDALFFSLAYDKGHYLTFSRVLKDHLIFSEEETVINLIDYGCGQGTATLATLDFIAKSCNPKSTKLNIHLIEQSSIALEIAVYKITARSKQLGFKISLTTQNCFFSEVTLPEFSNNYDTIHLMSYVLDIKSVQEEILTITDQIKDFPGKNFIVATDINKTEGKRGFNLLSIQLTAKKTPIKEYYLPHHRYNICQKSFGSHIADAIGFLVEVDNSISLDLVA</sequence>